<reference evidence="1 2" key="1">
    <citation type="submission" date="2020-02" db="EMBL/GenBank/DDBJ databases">
        <title>Draft genome sequence of Haematococcus lacustris strain NIES-144.</title>
        <authorList>
            <person name="Morimoto D."/>
            <person name="Nakagawa S."/>
            <person name="Yoshida T."/>
            <person name="Sawayama S."/>
        </authorList>
    </citation>
    <scope>NUCLEOTIDE SEQUENCE [LARGE SCALE GENOMIC DNA]</scope>
    <source>
        <strain evidence="1 2">NIES-144</strain>
    </source>
</reference>
<comment type="caution">
    <text evidence="1">The sequence shown here is derived from an EMBL/GenBank/DDBJ whole genome shotgun (WGS) entry which is preliminary data.</text>
</comment>
<organism evidence="1 2">
    <name type="scientific">Haematococcus lacustris</name>
    <name type="common">Green alga</name>
    <name type="synonym">Haematococcus pluvialis</name>
    <dbReference type="NCBI Taxonomy" id="44745"/>
    <lineage>
        <taxon>Eukaryota</taxon>
        <taxon>Viridiplantae</taxon>
        <taxon>Chlorophyta</taxon>
        <taxon>core chlorophytes</taxon>
        <taxon>Chlorophyceae</taxon>
        <taxon>CS clade</taxon>
        <taxon>Chlamydomonadales</taxon>
        <taxon>Haematococcaceae</taxon>
        <taxon>Haematococcus</taxon>
    </lineage>
</organism>
<sequence length="92" mass="9841">MAQPADTAVEVHGGRAVPSGQQVSVWVTLQLPPAHADLLQLAGELWGPGPRLLASASKTYMAQPQPLLLRLSRQLLLGPLYWSGLMSDTNNS</sequence>
<dbReference type="AlphaFoldDB" id="A0A699YAI3"/>
<dbReference type="EMBL" id="BLLF01000034">
    <property type="protein sequence ID" value="GFH06341.1"/>
    <property type="molecule type" value="Genomic_DNA"/>
</dbReference>
<name>A0A699YAI3_HAELA</name>
<evidence type="ECO:0000313" key="2">
    <source>
        <dbReference type="Proteomes" id="UP000485058"/>
    </source>
</evidence>
<protein>
    <submittedName>
        <fullName evidence="1">Uncharacterized protein</fullName>
    </submittedName>
</protein>
<gene>
    <name evidence="1" type="ORF">HaLaN_00954</name>
</gene>
<proteinExistence type="predicted"/>
<accession>A0A699YAI3</accession>
<dbReference type="Proteomes" id="UP000485058">
    <property type="component" value="Unassembled WGS sequence"/>
</dbReference>
<evidence type="ECO:0000313" key="1">
    <source>
        <dbReference type="EMBL" id="GFH06341.1"/>
    </source>
</evidence>
<keyword evidence="2" id="KW-1185">Reference proteome</keyword>